<comment type="cofactor">
    <cofactor evidence="1">
        <name>[4Fe-4S] cluster</name>
        <dbReference type="ChEBI" id="CHEBI:49883"/>
    </cofactor>
</comment>
<keyword evidence="6" id="KW-0411">Iron-sulfur</keyword>
<proteinExistence type="inferred from homology"/>
<dbReference type="NCBIfam" id="NF005012">
    <property type="entry name" value="PRK06411.1"/>
    <property type="match status" value="1"/>
</dbReference>
<dbReference type="GO" id="GO:0008137">
    <property type="term" value="F:NADH dehydrogenase (ubiquinone) activity"/>
    <property type="evidence" value="ECO:0007669"/>
    <property type="project" value="InterPro"/>
</dbReference>
<feature type="domain" description="NADH:ubiquinone oxidoreductase-like 20kDa subunit" evidence="7">
    <location>
        <begin position="48"/>
        <end position="156"/>
    </location>
</feature>
<dbReference type="KEGG" id="cbac:JI75_01370"/>
<dbReference type="Gene3D" id="3.40.50.12280">
    <property type="match status" value="1"/>
</dbReference>
<dbReference type="PANTHER" id="PTHR42989">
    <property type="entry name" value="HYDROGENASE-4 COMPONENT I"/>
    <property type="match status" value="1"/>
</dbReference>
<keyword evidence="3" id="KW-0004">4Fe-4S</keyword>
<reference evidence="8 9" key="2">
    <citation type="journal article" date="2015" name="Genome Announc.">
        <title>Complete Genome Sequence of Coriobacteriaceae Strain 68-1-3, a Novel Mucus-Degrading Isolate from the Swine Intestinal Tract.</title>
        <authorList>
            <person name="Looft T."/>
            <person name="Bayles D.O."/>
            <person name="Alt D.P."/>
            <person name="Stanton T.B."/>
        </authorList>
    </citation>
    <scope>NUCLEOTIDE SEQUENCE [LARGE SCALE GENOMIC DNA]</scope>
    <source>
        <strain evidence="8 9">68-1-3</strain>
    </source>
</reference>
<dbReference type="OrthoDB" id="9786737at2"/>
<organism evidence="8 9">
    <name type="scientific">Berryella intestinalis</name>
    <dbReference type="NCBI Taxonomy" id="1531429"/>
    <lineage>
        <taxon>Bacteria</taxon>
        <taxon>Bacillati</taxon>
        <taxon>Actinomycetota</taxon>
        <taxon>Coriobacteriia</taxon>
        <taxon>Eggerthellales</taxon>
        <taxon>Eggerthellaceae</taxon>
        <taxon>Berryella</taxon>
    </lineage>
</organism>
<evidence type="ECO:0000313" key="9">
    <source>
        <dbReference type="Proteomes" id="UP000031121"/>
    </source>
</evidence>
<dbReference type="PROSITE" id="PS01150">
    <property type="entry name" value="COMPLEX1_20K"/>
    <property type="match status" value="1"/>
</dbReference>
<dbReference type="HOGENOM" id="CLU_088839_0_0_11"/>
<gene>
    <name evidence="8" type="ORF">JI75_01370</name>
</gene>
<evidence type="ECO:0000256" key="1">
    <source>
        <dbReference type="ARBA" id="ARBA00001966"/>
    </source>
</evidence>
<dbReference type="Pfam" id="PF01058">
    <property type="entry name" value="Oxidored_q6"/>
    <property type="match status" value="1"/>
</dbReference>
<dbReference type="GO" id="GO:0051539">
    <property type="term" value="F:4 iron, 4 sulfur cluster binding"/>
    <property type="evidence" value="ECO:0007669"/>
    <property type="project" value="UniProtKB-KW"/>
</dbReference>
<keyword evidence="5" id="KW-0408">Iron</keyword>
<evidence type="ECO:0000256" key="6">
    <source>
        <dbReference type="ARBA" id="ARBA00023014"/>
    </source>
</evidence>
<sequence>MSELVLPERLQTRLEPIELDAKIQEAKAALLGKIKRSVYIYRVDCGGCNGCEIEIFGTITPVFDTERFGIKNMASPRHADILVYTGAVTRAMRLPALRAYEAAPNPKLVVSYGACGCTGGIFHDNYCVWGGTDKLLPVDVYIPGCPPSPAQTIYGFAIALGLLGQKLHETHLVEGEGEQAPILHGDVPYKLKVELEQEARKLAGYRYGRDLVNQFMDTLDPASGDVLSSVNGLIHAESDPRKVEIFAELKDILEKRIVSIA</sequence>
<dbReference type="SUPFAM" id="SSF56770">
    <property type="entry name" value="HydA/Nqo6-like"/>
    <property type="match status" value="1"/>
</dbReference>
<keyword evidence="9" id="KW-1185">Reference proteome</keyword>
<dbReference type="STRING" id="1531429.JI75_01370"/>
<evidence type="ECO:0000256" key="5">
    <source>
        <dbReference type="ARBA" id="ARBA00023004"/>
    </source>
</evidence>
<comment type="similarity">
    <text evidence="2">Belongs to the complex I 20 kDa subunit family.</text>
</comment>
<evidence type="ECO:0000256" key="2">
    <source>
        <dbReference type="ARBA" id="ARBA00009173"/>
    </source>
</evidence>
<evidence type="ECO:0000256" key="3">
    <source>
        <dbReference type="ARBA" id="ARBA00022485"/>
    </source>
</evidence>
<dbReference type="GO" id="GO:0048038">
    <property type="term" value="F:quinone binding"/>
    <property type="evidence" value="ECO:0007669"/>
    <property type="project" value="InterPro"/>
</dbReference>
<dbReference type="EMBL" id="CP009302">
    <property type="protein sequence ID" value="AJC11537.1"/>
    <property type="molecule type" value="Genomic_DNA"/>
</dbReference>
<evidence type="ECO:0000256" key="4">
    <source>
        <dbReference type="ARBA" id="ARBA00022723"/>
    </source>
</evidence>
<keyword evidence="4" id="KW-0479">Metal-binding</keyword>
<accession>A0A0A8B8X4</accession>
<dbReference type="InterPro" id="IPR052375">
    <property type="entry name" value="Complex_I_20kDa-like"/>
</dbReference>
<dbReference type="GO" id="GO:0046872">
    <property type="term" value="F:metal ion binding"/>
    <property type="evidence" value="ECO:0007669"/>
    <property type="project" value="UniProtKB-KW"/>
</dbReference>
<evidence type="ECO:0000259" key="7">
    <source>
        <dbReference type="Pfam" id="PF01058"/>
    </source>
</evidence>
<dbReference type="Proteomes" id="UP000031121">
    <property type="component" value="Chromosome"/>
</dbReference>
<dbReference type="AlphaFoldDB" id="A0A0A8B8X4"/>
<reference evidence="9" key="1">
    <citation type="submission" date="2014-08" db="EMBL/GenBank/DDBJ databases">
        <title>Coriobacteriaceae sp. complete genome.</title>
        <authorList>
            <person name="Looft T."/>
            <person name="Bayles D.O."/>
            <person name="Stanton T.B."/>
        </authorList>
    </citation>
    <scope>NUCLEOTIDE SEQUENCE [LARGE SCALE GENOMIC DNA]</scope>
    <source>
        <strain evidence="9">68-1-3</strain>
    </source>
</reference>
<evidence type="ECO:0000313" key="8">
    <source>
        <dbReference type="EMBL" id="AJC11537.1"/>
    </source>
</evidence>
<dbReference type="InterPro" id="IPR006138">
    <property type="entry name" value="NADH_UQ_OxRdtase_20Kd_su"/>
</dbReference>
<dbReference type="PANTHER" id="PTHR42989:SF1">
    <property type="entry name" value="FORMATE HYDROGENLYASE SUBUNIT 7-RELATED"/>
    <property type="match status" value="1"/>
</dbReference>
<dbReference type="InterPro" id="IPR006137">
    <property type="entry name" value="NADH_UbQ_OxRdtase-like_20kDa"/>
</dbReference>
<dbReference type="RefSeq" id="WP_039688158.1">
    <property type="nucleotide sequence ID" value="NZ_CP009302.1"/>
</dbReference>
<protein>
    <submittedName>
        <fullName evidence="8">Hydrogenase</fullName>
    </submittedName>
</protein>
<name>A0A0A8B8X4_9ACTN</name>